<dbReference type="InterPro" id="IPR002885">
    <property type="entry name" value="PPR_rpt"/>
</dbReference>
<comment type="function">
    <text evidence="3">Regulates mitochondrial small subunit maturation by controlling 15S rRNA 5'-end processing. Localizes to the 5' precursor of the 15S rRNA in a position that is subsequently occupied by mS47 in the mature yeast mtSSU. Uses structure and sequence-specific RNA recognition, binding to a single-stranded region of the precursor and specifically recognizing bases -6 to -1. The exchange of Ccm1 for mS47 is coupled to the irreversible removal of precursor rRNA that is accompanied by conformational changes of the mitoribosomal proteins uS5m and mS26. These conformational changes signal completion of 5'-end rRNA processing through protection of the mature 5'-end of the 15S rRNA and stabilization of mS47. The removal of the 5' precursor together with the dissociation of Ccm1 may be catalyzed by the 5'-3' exoribonuclease Pet127. Involved in the specific removal of group I introns in mitochondrial encoded transcripts.</text>
</comment>
<evidence type="ECO:0000313" key="7">
    <source>
        <dbReference type="EMBL" id="KAF2847940.1"/>
    </source>
</evidence>
<dbReference type="EMBL" id="MU006321">
    <property type="protein sequence ID" value="KAF2847940.1"/>
    <property type="molecule type" value="Genomic_DNA"/>
</dbReference>
<feature type="repeat" description="PPR" evidence="5">
    <location>
        <begin position="663"/>
        <end position="697"/>
    </location>
</feature>
<reference evidence="7" key="1">
    <citation type="submission" date="2020-01" db="EMBL/GenBank/DDBJ databases">
        <authorList>
            <consortium name="DOE Joint Genome Institute"/>
            <person name="Haridas S."/>
            <person name="Albert R."/>
            <person name="Binder M."/>
            <person name="Bloem J."/>
            <person name="Labutti K."/>
            <person name="Salamov A."/>
            <person name="Andreopoulos B."/>
            <person name="Baker S.E."/>
            <person name="Barry K."/>
            <person name="Bills G."/>
            <person name="Bluhm B.H."/>
            <person name="Cannon C."/>
            <person name="Castanera R."/>
            <person name="Culley D.E."/>
            <person name="Daum C."/>
            <person name="Ezra D."/>
            <person name="Gonzalez J.B."/>
            <person name="Henrissat B."/>
            <person name="Kuo A."/>
            <person name="Liang C."/>
            <person name="Lipzen A."/>
            <person name="Lutzoni F."/>
            <person name="Magnuson J."/>
            <person name="Mondo S."/>
            <person name="Nolan M."/>
            <person name="Ohm R."/>
            <person name="Pangilinan J."/>
            <person name="Park H.-J."/>
            <person name="Ramirez L."/>
            <person name="Alfaro M."/>
            <person name="Sun H."/>
            <person name="Tritt A."/>
            <person name="Yoshinaga Y."/>
            <person name="Zwiers L.-H."/>
            <person name="Turgeon B.G."/>
            <person name="Goodwin S.B."/>
            <person name="Spatafora J.W."/>
            <person name="Crous P.W."/>
            <person name="Grigoriev I.V."/>
        </authorList>
    </citation>
    <scope>NUCLEOTIDE SEQUENCE</scope>
    <source>
        <strain evidence="7">IPT5</strain>
    </source>
</reference>
<dbReference type="PROSITE" id="PS51375">
    <property type="entry name" value="PPR"/>
    <property type="match status" value="3"/>
</dbReference>
<keyword evidence="2" id="KW-0677">Repeat</keyword>
<feature type="region of interest" description="Disordered" evidence="6">
    <location>
        <begin position="30"/>
        <end position="86"/>
    </location>
</feature>
<dbReference type="PANTHER" id="PTHR47447:SF28">
    <property type="entry name" value="PENTACOTRIPEPTIDE-REPEAT REGION OF PRORP DOMAIN-CONTAINING PROTEIN"/>
    <property type="match status" value="1"/>
</dbReference>
<evidence type="ECO:0000256" key="6">
    <source>
        <dbReference type="SAM" id="MobiDB-lite"/>
    </source>
</evidence>
<feature type="repeat" description="PPR" evidence="5">
    <location>
        <begin position="698"/>
        <end position="732"/>
    </location>
</feature>
<evidence type="ECO:0000313" key="8">
    <source>
        <dbReference type="Proteomes" id="UP000799423"/>
    </source>
</evidence>
<evidence type="ECO:0008006" key="9">
    <source>
        <dbReference type="Google" id="ProtNLM"/>
    </source>
</evidence>
<name>A0A6A7AXG7_9PLEO</name>
<dbReference type="AlphaFoldDB" id="A0A6A7AXG7"/>
<evidence type="ECO:0000256" key="4">
    <source>
        <dbReference type="ARBA" id="ARBA00044511"/>
    </source>
</evidence>
<protein>
    <recommendedName>
        <fullName evidence="9">Pentacotripeptide-repeat region of PRORP domain-containing protein</fullName>
    </recommendedName>
</protein>
<dbReference type="PANTHER" id="PTHR47447">
    <property type="entry name" value="OS03G0856100 PROTEIN"/>
    <property type="match status" value="1"/>
</dbReference>
<gene>
    <name evidence="7" type="ORF">T440DRAFT_470532</name>
</gene>
<evidence type="ECO:0000256" key="5">
    <source>
        <dbReference type="PROSITE-ProRule" id="PRU00708"/>
    </source>
</evidence>
<accession>A0A6A7AXG7</accession>
<dbReference type="Pfam" id="PF13041">
    <property type="entry name" value="PPR_2"/>
    <property type="match status" value="2"/>
</dbReference>
<sequence>MPRVRLPHASIFAGAEFPILPFLAPRVFTESPAPRRGPQHAGSNGIYTKEEKEAETPGIRSQQAERTTAARSRNRSRLNSPRASSGPCRVRRLYADIFSITRQQARSYASIATSVTDSSEPHSIQRPLDDDLKADSMSSERSKAVAIETERLQSYLSRYAHLSEEKLMQRGHYRSLCRRIANLSQWHLQDIDLSSDLGPENSDWLIQAFAALDRSVYAQVANFTREIRIIHRPECALWCSMLLEGIDQDDDTRMWKNWTKHELQVRELAWRPLLVYLLDCKPSRALDFMQILVEDSRLRGDLDPSVLADALGYLSRLHLNGRYDTDPDWNIDPVRNGLEFAPAFYNVYTRILTKRTHTLSQDLIYNISQFAEIEDFKKIFDLLIEEKTRFGFDTLLHYANVFAEAGEVDYALRCMNKLSEAWRNDGAWDKVVDRQRLRWTCALILRKTASQESGYRATPGLIENFIGMGVKMDLTLYNVVMHNAMEAGDYATAFKLYNSLEEHDLKPDTHTLGILLHGCTLQDNPLMFSAFARHCRDTARETQNSWLASEYLYHLYVRHQDTVNAEEFATGLWRAYLKIFTATALEPFVSLRRRYLRARIAAPALEPGITLMEPPPMALYIMLQVEIQYAMSLGGQPVQTLYDQFKVLVLTNKHPGLTELAKQPIIWNAFLLAFCRKELFASASQVVRDMSENSPQPNVYSWNIFMQAFFKTGQVQAAERVFEIMRSRGIDPDQYTHGVLLRGYAKAQLVDRIGETMQQLDAEHEMDPGLIQALSRVVDRENMMRVLEESRIAKEARIQQQAEKEAEERSQRWTMPEYIDPEDEVVERRGQDGVLRTAVEKEMSKMEEQVQKLGDQFFKPPAPKRMKKLRIRKIGKVEPSKPRVGEDGEEYF</sequence>
<organism evidence="7 8">
    <name type="scientific">Plenodomus tracheiphilus IPT5</name>
    <dbReference type="NCBI Taxonomy" id="1408161"/>
    <lineage>
        <taxon>Eukaryota</taxon>
        <taxon>Fungi</taxon>
        <taxon>Dikarya</taxon>
        <taxon>Ascomycota</taxon>
        <taxon>Pezizomycotina</taxon>
        <taxon>Dothideomycetes</taxon>
        <taxon>Pleosporomycetidae</taxon>
        <taxon>Pleosporales</taxon>
        <taxon>Pleosporineae</taxon>
        <taxon>Leptosphaeriaceae</taxon>
        <taxon>Plenodomus</taxon>
    </lineage>
</organism>
<dbReference type="Proteomes" id="UP000799423">
    <property type="component" value="Unassembled WGS sequence"/>
</dbReference>
<feature type="repeat" description="PPR" evidence="5">
    <location>
        <begin position="473"/>
        <end position="507"/>
    </location>
</feature>
<feature type="compositionally biased region" description="Polar residues" evidence="6">
    <location>
        <begin position="112"/>
        <end position="122"/>
    </location>
</feature>
<feature type="region of interest" description="Disordered" evidence="6">
    <location>
        <begin position="112"/>
        <end position="136"/>
    </location>
</feature>
<feature type="compositionally biased region" description="Low complexity" evidence="6">
    <location>
        <begin position="66"/>
        <end position="85"/>
    </location>
</feature>
<dbReference type="OrthoDB" id="185373at2759"/>
<proteinExistence type="inferred from homology"/>
<dbReference type="Gene3D" id="1.25.40.10">
    <property type="entry name" value="Tetratricopeptide repeat domain"/>
    <property type="match status" value="2"/>
</dbReference>
<evidence type="ECO:0000256" key="1">
    <source>
        <dbReference type="ARBA" id="ARBA00006192"/>
    </source>
</evidence>
<dbReference type="InterPro" id="IPR011990">
    <property type="entry name" value="TPR-like_helical_dom_sf"/>
</dbReference>
<dbReference type="NCBIfam" id="TIGR00756">
    <property type="entry name" value="PPR"/>
    <property type="match status" value="2"/>
</dbReference>
<evidence type="ECO:0000256" key="3">
    <source>
        <dbReference type="ARBA" id="ARBA00044493"/>
    </source>
</evidence>
<feature type="compositionally biased region" description="Basic and acidic residues" evidence="6">
    <location>
        <begin position="127"/>
        <end position="136"/>
    </location>
</feature>
<evidence type="ECO:0000256" key="2">
    <source>
        <dbReference type="ARBA" id="ARBA00022737"/>
    </source>
</evidence>
<comment type="similarity">
    <text evidence="1">Belongs to the CCM1 family.</text>
</comment>
<keyword evidence="8" id="KW-1185">Reference proteome</keyword>
<comment type="subunit">
    <text evidence="4">Binds to mitochondrial small subunit 15S rRNA.</text>
</comment>